<dbReference type="GO" id="GO:0009231">
    <property type="term" value="P:riboflavin biosynthetic process"/>
    <property type="evidence" value="ECO:0007669"/>
    <property type="project" value="InterPro"/>
</dbReference>
<dbReference type="SUPFAM" id="SSF82114">
    <property type="entry name" value="Riboflavin kinase-like"/>
    <property type="match status" value="1"/>
</dbReference>
<name>A0A3M8CRR1_9BACL</name>
<evidence type="ECO:0000256" key="7">
    <source>
        <dbReference type="ARBA" id="ARBA00047880"/>
    </source>
</evidence>
<keyword evidence="6" id="KW-0067">ATP-binding</keyword>
<comment type="caution">
    <text evidence="9">The sequence shown here is derived from an EMBL/GenBank/DDBJ whole genome shotgun (WGS) entry which is preliminary data.</text>
</comment>
<evidence type="ECO:0000256" key="5">
    <source>
        <dbReference type="ARBA" id="ARBA00022741"/>
    </source>
</evidence>
<evidence type="ECO:0000313" key="9">
    <source>
        <dbReference type="EMBL" id="RNB77555.1"/>
    </source>
</evidence>
<keyword evidence="2" id="KW-0285">Flavoprotein</keyword>
<dbReference type="GO" id="GO:0005524">
    <property type="term" value="F:ATP binding"/>
    <property type="evidence" value="ECO:0007669"/>
    <property type="project" value="UniProtKB-KW"/>
</dbReference>
<dbReference type="EC" id="2.7.1.26" evidence="1"/>
<organism evidence="9 10">
    <name type="scientific">Brevibacillus panacihumi</name>
    <dbReference type="NCBI Taxonomy" id="497735"/>
    <lineage>
        <taxon>Bacteria</taxon>
        <taxon>Bacillati</taxon>
        <taxon>Bacillota</taxon>
        <taxon>Bacilli</taxon>
        <taxon>Bacillales</taxon>
        <taxon>Paenibacillaceae</taxon>
        <taxon>Brevibacillus</taxon>
    </lineage>
</organism>
<gene>
    <name evidence="9" type="ORF">EDM58_14940</name>
</gene>
<keyword evidence="5" id="KW-0547">Nucleotide-binding</keyword>
<accession>A0A3M8CRR1</accession>
<keyword evidence="3" id="KW-0288">FMN</keyword>
<evidence type="ECO:0000256" key="2">
    <source>
        <dbReference type="ARBA" id="ARBA00022630"/>
    </source>
</evidence>
<proteinExistence type="predicted"/>
<dbReference type="Proteomes" id="UP000281915">
    <property type="component" value="Unassembled WGS sequence"/>
</dbReference>
<protein>
    <recommendedName>
        <fullName evidence="1">riboflavin kinase</fullName>
        <ecNumber evidence="1">2.7.1.26</ecNumber>
    </recommendedName>
</protein>
<evidence type="ECO:0000313" key="10">
    <source>
        <dbReference type="Proteomes" id="UP000281915"/>
    </source>
</evidence>
<evidence type="ECO:0000256" key="6">
    <source>
        <dbReference type="ARBA" id="ARBA00022840"/>
    </source>
</evidence>
<dbReference type="GO" id="GO:0008531">
    <property type="term" value="F:riboflavin kinase activity"/>
    <property type="evidence" value="ECO:0007669"/>
    <property type="project" value="UniProtKB-EC"/>
</dbReference>
<reference evidence="9 10" key="1">
    <citation type="submission" date="2018-10" db="EMBL/GenBank/DDBJ databases">
        <title>Phylogenomics of Brevibacillus.</title>
        <authorList>
            <person name="Dunlap C."/>
        </authorList>
    </citation>
    <scope>NUCLEOTIDE SEQUENCE [LARGE SCALE GENOMIC DNA]</scope>
    <source>
        <strain evidence="9 10">JCM 15085</strain>
    </source>
</reference>
<sequence length="74" mass="8264">MKIQQIRELVNIPDRKFMVSFTGRVVSGQQLGRKIGFPTANLSVQEKLELPLGVYGMPYGSGLPKAKIFWGRKG</sequence>
<evidence type="ECO:0000259" key="8">
    <source>
        <dbReference type="Pfam" id="PF01687"/>
    </source>
</evidence>
<dbReference type="AlphaFoldDB" id="A0A3M8CRR1"/>
<feature type="domain" description="Riboflavin kinase" evidence="8">
    <location>
        <begin position="18"/>
        <end position="56"/>
    </location>
</feature>
<dbReference type="Pfam" id="PF01687">
    <property type="entry name" value="Flavokinase"/>
    <property type="match status" value="1"/>
</dbReference>
<dbReference type="InterPro" id="IPR023465">
    <property type="entry name" value="Riboflavin_kinase_dom_sf"/>
</dbReference>
<dbReference type="Gene3D" id="2.40.30.30">
    <property type="entry name" value="Riboflavin kinase-like"/>
    <property type="match status" value="1"/>
</dbReference>
<dbReference type="RefSeq" id="WP_122914053.1">
    <property type="nucleotide sequence ID" value="NZ_JBNNOX010000001.1"/>
</dbReference>
<keyword evidence="4" id="KW-0808">Transferase</keyword>
<dbReference type="InterPro" id="IPR015865">
    <property type="entry name" value="Riboflavin_kinase_bac/euk"/>
</dbReference>
<evidence type="ECO:0000256" key="3">
    <source>
        <dbReference type="ARBA" id="ARBA00022643"/>
    </source>
</evidence>
<dbReference type="EMBL" id="RHHT01000030">
    <property type="protein sequence ID" value="RNB77555.1"/>
    <property type="molecule type" value="Genomic_DNA"/>
</dbReference>
<evidence type="ECO:0000256" key="4">
    <source>
        <dbReference type="ARBA" id="ARBA00022679"/>
    </source>
</evidence>
<comment type="catalytic activity">
    <reaction evidence="7">
        <text>riboflavin + ATP = FMN + ADP + H(+)</text>
        <dbReference type="Rhea" id="RHEA:14357"/>
        <dbReference type="ChEBI" id="CHEBI:15378"/>
        <dbReference type="ChEBI" id="CHEBI:30616"/>
        <dbReference type="ChEBI" id="CHEBI:57986"/>
        <dbReference type="ChEBI" id="CHEBI:58210"/>
        <dbReference type="ChEBI" id="CHEBI:456216"/>
        <dbReference type="EC" id="2.7.1.26"/>
    </reaction>
</comment>
<evidence type="ECO:0000256" key="1">
    <source>
        <dbReference type="ARBA" id="ARBA00012105"/>
    </source>
</evidence>